<protein>
    <submittedName>
        <fullName evidence="4">Peptidase, M75 family, imelysin-like</fullName>
    </submittedName>
</protein>
<dbReference type="CDD" id="cd14659">
    <property type="entry name" value="Imelysin-like_IPPA"/>
    <property type="match status" value="1"/>
</dbReference>
<dbReference type="Gene3D" id="1.20.1420.20">
    <property type="entry name" value="M75 peptidase, HXXE motif"/>
    <property type="match status" value="1"/>
</dbReference>
<evidence type="ECO:0000313" key="4">
    <source>
        <dbReference type="EMBL" id="CCF99533.1"/>
    </source>
</evidence>
<reference evidence="4" key="2">
    <citation type="submission" date="2012-02" db="EMBL/GenBank/DDBJ databases">
        <authorList>
            <person name="Genoscope - CEA"/>
        </authorList>
    </citation>
    <scope>NUCLEOTIDE SEQUENCE</scope>
</reference>
<reference evidence="4" key="1">
    <citation type="journal article" date="2012" name="Environ. Microbiol.">
        <title>Genomic content of uncultured Bacteroidetes from contrasting oceanic provinces in the North Atlantic Ocean.</title>
        <authorList>
            <person name="Gomez-Pereira P.R."/>
            <person name="Schuler M."/>
            <person name="Fuchs B.M."/>
            <person name="Bennke C."/>
            <person name="Teeling H."/>
            <person name="Waldmann J."/>
            <person name="Richter M."/>
            <person name="Barbe V."/>
            <person name="Bataille E."/>
            <person name="Glockner F.O."/>
            <person name="Amann R."/>
        </authorList>
    </citation>
    <scope>NUCLEOTIDE SEQUENCE</scope>
</reference>
<dbReference type="AlphaFoldDB" id="H6RES2"/>
<dbReference type="EMBL" id="FO117582">
    <property type="protein sequence ID" value="CCF99533.1"/>
    <property type="molecule type" value="Genomic_DNA"/>
</dbReference>
<dbReference type="GO" id="GO:0030313">
    <property type="term" value="C:cell envelope"/>
    <property type="evidence" value="ECO:0007669"/>
    <property type="project" value="UniProtKB-SubCell"/>
</dbReference>
<evidence type="ECO:0000256" key="1">
    <source>
        <dbReference type="ARBA" id="ARBA00004196"/>
    </source>
</evidence>
<comment type="subcellular location">
    <subcellularLocation>
        <location evidence="1">Cell envelope</location>
    </subcellularLocation>
</comment>
<dbReference type="InterPro" id="IPR038352">
    <property type="entry name" value="Imelysin_sf"/>
</dbReference>
<dbReference type="InterPro" id="IPR034984">
    <property type="entry name" value="Imelysin-like_IPPA"/>
</dbReference>
<organism evidence="4">
    <name type="scientific">uncultured Flavobacteriia bacterium</name>
    <dbReference type="NCBI Taxonomy" id="212695"/>
    <lineage>
        <taxon>Bacteria</taxon>
        <taxon>Pseudomonadati</taxon>
        <taxon>Bacteroidota</taxon>
        <taxon>Flavobacteriia</taxon>
        <taxon>environmental samples</taxon>
    </lineage>
</organism>
<sequence>MLKLISLFKKNVVIKSSIVLVIFAFNGCKKGCTDPLALNYDPNAKKENQSCEYESFNKQGLLDNLANSFILPSVEAYKTNVDNLHLASTSFTTAPSVSNLTILKTAWETALLTWQDIAFLDFGPAAYIVLKSQTNTYPTDTAGINLNISSGNWLLTSASFNDQKGFQALDYLLHMPGKTDQQIVDYYTTTSNASSYLNEVTQDIVTNATYIHNQWNSSYKDDFINNNESNAQGSSVSDVVNALNLHYEYYLRRGKIGLPLGVFNGFTQQPMPELVECYYYGQSLPFAIRAVESLQKFMNGCNYLIPEENNLGLDDYMNFTNAQQAGSPLSEVIDNQFSEIIAGLNGLSDPLSNEVVVNNAQGNVVYDKLQQLVPLIKVDMTSALGVLITYQDNDGD</sequence>
<evidence type="ECO:0000259" key="3">
    <source>
        <dbReference type="Pfam" id="PF09375"/>
    </source>
</evidence>
<name>H6RES2_9BACT</name>
<proteinExistence type="predicted"/>
<dbReference type="InterPro" id="IPR018976">
    <property type="entry name" value="Imelysin-like"/>
</dbReference>
<dbReference type="Pfam" id="PF09375">
    <property type="entry name" value="Peptidase_M75"/>
    <property type="match status" value="1"/>
</dbReference>
<feature type="domain" description="Imelysin-like" evidence="3">
    <location>
        <begin position="70"/>
        <end position="372"/>
    </location>
</feature>
<keyword evidence="2" id="KW-0732">Signal</keyword>
<evidence type="ECO:0000256" key="2">
    <source>
        <dbReference type="ARBA" id="ARBA00022729"/>
    </source>
</evidence>
<accession>H6RES2</accession>
<gene>
    <name evidence="4" type="ORF">VIS_S18BKA20012</name>
</gene>